<dbReference type="RefSeq" id="WP_139693094.1">
    <property type="nucleotide sequence ID" value="NZ_AP021853.1"/>
</dbReference>
<sequence length="70" mass="8262">MDVNPIQKKKNIYAIQDQEKEIDLQIHSLQNTLADLEKKYREKVSRLQHTVKRVHSIEKELGTYIDGKQS</sequence>
<accession>A0A5K7WXF9</accession>
<reference evidence="2 3" key="1">
    <citation type="submission" date="2019-09" db="EMBL/GenBank/DDBJ databases">
        <title>Complete genome sequence of Sporolactobacillus terrae 70-3.</title>
        <authorList>
            <person name="Tanaka N."/>
            <person name="Shiwa Y."/>
            <person name="Fujita N."/>
            <person name="Tanasupawat S."/>
        </authorList>
    </citation>
    <scope>NUCLEOTIDE SEQUENCE [LARGE SCALE GENOMIC DNA]</scope>
    <source>
        <strain evidence="2 3">70-3</strain>
    </source>
</reference>
<evidence type="ECO:0000313" key="2">
    <source>
        <dbReference type="EMBL" id="BBN99285.1"/>
    </source>
</evidence>
<dbReference type="Proteomes" id="UP000326951">
    <property type="component" value="Chromosome"/>
</dbReference>
<organism evidence="2 3">
    <name type="scientific">Sporolactobacillus terrae</name>
    <dbReference type="NCBI Taxonomy" id="269673"/>
    <lineage>
        <taxon>Bacteria</taxon>
        <taxon>Bacillati</taxon>
        <taxon>Bacillota</taxon>
        <taxon>Bacilli</taxon>
        <taxon>Bacillales</taxon>
        <taxon>Sporolactobacillaceae</taxon>
        <taxon>Sporolactobacillus</taxon>
    </lineage>
</organism>
<feature type="coiled-coil region" evidence="1">
    <location>
        <begin position="19"/>
        <end position="46"/>
    </location>
</feature>
<protein>
    <submittedName>
        <fullName evidence="2">Uncharacterized protein</fullName>
    </submittedName>
</protein>
<proteinExistence type="predicted"/>
<dbReference type="AlphaFoldDB" id="A0A5K7WXF9"/>
<dbReference type="EMBL" id="AP021853">
    <property type="protein sequence ID" value="BBN99285.1"/>
    <property type="molecule type" value="Genomic_DNA"/>
</dbReference>
<evidence type="ECO:0000256" key="1">
    <source>
        <dbReference type="SAM" id="Coils"/>
    </source>
</evidence>
<evidence type="ECO:0000313" key="3">
    <source>
        <dbReference type="Proteomes" id="UP000326951"/>
    </source>
</evidence>
<name>A0A5K7WXF9_9BACL</name>
<keyword evidence="1" id="KW-0175">Coiled coil</keyword>
<gene>
    <name evidence="2" type="ORF">St703_19900</name>
</gene>